<keyword evidence="1" id="KW-0472">Membrane</keyword>
<sequence length="227" mass="25082">MLLVPVADIKVYFGYHFIFITVDTSVRIASISTRIRNKITVNTLSILVSVLLSVSVLVSSGSTMSTLVSASLLESVIISSPTLLLTLTLTSILVSTELATLTLTLLAGPESISLSISALESLLKCFSAAPITGILLSRVPSFITFANIVSSDEYIRMHTYRNKNKAIKTKPNPTDKTTGKVKDTNKCLRYREDRLLRNRKHKKAVLYQSKLMCQIWLPQENVLYLAS</sequence>
<protein>
    <submittedName>
        <fullName evidence="2">Uncharacterized protein</fullName>
    </submittedName>
</protein>
<evidence type="ECO:0000313" key="3">
    <source>
        <dbReference type="Proteomes" id="UP000078200"/>
    </source>
</evidence>
<keyword evidence="3" id="KW-1185">Reference proteome</keyword>
<name>A0A1A9VQV2_GLOAU</name>
<accession>A0A1A9VQV2</accession>
<evidence type="ECO:0000313" key="2">
    <source>
        <dbReference type="EnsemblMetazoa" id="GAUT044697-PA"/>
    </source>
</evidence>
<keyword evidence="1" id="KW-1133">Transmembrane helix</keyword>
<keyword evidence="1" id="KW-0812">Transmembrane</keyword>
<feature type="transmembrane region" description="Helical" evidence="1">
    <location>
        <begin position="41"/>
        <end position="62"/>
    </location>
</feature>
<dbReference type="EnsemblMetazoa" id="GAUT044697-RA">
    <property type="protein sequence ID" value="GAUT044697-PA"/>
    <property type="gene ID" value="GAUT044697"/>
</dbReference>
<dbReference type="Proteomes" id="UP000078200">
    <property type="component" value="Unassembled WGS sequence"/>
</dbReference>
<evidence type="ECO:0000256" key="1">
    <source>
        <dbReference type="SAM" id="Phobius"/>
    </source>
</evidence>
<feature type="transmembrane region" description="Helical" evidence="1">
    <location>
        <begin position="82"/>
        <end position="107"/>
    </location>
</feature>
<organism evidence="2 3">
    <name type="scientific">Glossina austeni</name>
    <name type="common">Savannah tsetse fly</name>
    <dbReference type="NCBI Taxonomy" id="7395"/>
    <lineage>
        <taxon>Eukaryota</taxon>
        <taxon>Metazoa</taxon>
        <taxon>Ecdysozoa</taxon>
        <taxon>Arthropoda</taxon>
        <taxon>Hexapoda</taxon>
        <taxon>Insecta</taxon>
        <taxon>Pterygota</taxon>
        <taxon>Neoptera</taxon>
        <taxon>Endopterygota</taxon>
        <taxon>Diptera</taxon>
        <taxon>Brachycera</taxon>
        <taxon>Muscomorpha</taxon>
        <taxon>Hippoboscoidea</taxon>
        <taxon>Glossinidae</taxon>
        <taxon>Glossina</taxon>
    </lineage>
</organism>
<proteinExistence type="predicted"/>
<dbReference type="VEuPathDB" id="VectorBase:GAUT044697"/>
<reference evidence="2" key="1">
    <citation type="submission" date="2020-05" db="UniProtKB">
        <authorList>
            <consortium name="EnsemblMetazoa"/>
        </authorList>
    </citation>
    <scope>IDENTIFICATION</scope>
    <source>
        <strain evidence="2">TTRI</strain>
    </source>
</reference>
<feature type="transmembrane region" description="Helical" evidence="1">
    <location>
        <begin position="12"/>
        <end position="29"/>
    </location>
</feature>
<dbReference type="AlphaFoldDB" id="A0A1A9VQV2"/>